<reference evidence="9" key="2">
    <citation type="submission" date="2015-01" db="EMBL/GenBank/DDBJ databases">
        <title>Complete genome sequence of Methylobacterium aquaticum strain 22A.</title>
        <authorList>
            <person name="Tani A."/>
            <person name="Ogura Y."/>
            <person name="Hayashi T."/>
        </authorList>
    </citation>
    <scope>NUCLEOTIDE SEQUENCE [LARGE SCALE GENOMIC DNA]</scope>
    <source>
        <strain evidence="9">MA-22A</strain>
        <plasmid evidence="9">Plasmid pMaq22A_1p DNA</plasmid>
    </source>
</reference>
<keyword evidence="8" id="KW-0614">Plasmid</keyword>
<dbReference type="InterPro" id="IPR011991">
    <property type="entry name" value="ArsR-like_HTH"/>
</dbReference>
<evidence type="ECO:0000256" key="2">
    <source>
        <dbReference type="ARBA" id="ARBA00022851"/>
    </source>
</evidence>
<evidence type="ECO:0000256" key="6">
    <source>
        <dbReference type="SAM" id="MobiDB-lite"/>
    </source>
</evidence>
<gene>
    <name evidence="8" type="primary">arsR</name>
    <name evidence="8" type="ORF">Maq22A_1p37210</name>
</gene>
<geneLocation type="plasmid" evidence="9">
    <name>pMaq22A_1p DNA</name>
</geneLocation>
<sequence>MQVLSPEQVGDVAEVFRLLGEPNRLRIVLACLETERTVGEIGEALGLSQSLTSHHLRLLRTARILRAIRHGRHVAYAIDDDHVRDVLRNMVAHLTEPHDHDQSHDHSNDHDRSHREEPRPMTSTNVETVKCACEDCVCTVPVAKAVSRDGKAFCCEECAEGHPHHAGCDHAGCTCHG</sequence>
<protein>
    <submittedName>
        <fullName evidence="8">Metallothionein</fullName>
    </submittedName>
</protein>
<dbReference type="InterPro" id="IPR036390">
    <property type="entry name" value="WH_DNA-bd_sf"/>
</dbReference>
<evidence type="ECO:0000256" key="5">
    <source>
        <dbReference type="ARBA" id="ARBA00023163"/>
    </source>
</evidence>
<keyword evidence="4" id="KW-0238">DNA-binding</keyword>
<evidence type="ECO:0000256" key="1">
    <source>
        <dbReference type="ARBA" id="ARBA00022723"/>
    </source>
</evidence>
<evidence type="ECO:0000259" key="7">
    <source>
        <dbReference type="PROSITE" id="PS50987"/>
    </source>
</evidence>
<dbReference type="Pfam" id="PF02069">
    <property type="entry name" value="Metallothio_Pro"/>
    <property type="match status" value="1"/>
</dbReference>
<dbReference type="Proteomes" id="UP000061432">
    <property type="component" value="Plasmid pMaq22A_1p"/>
</dbReference>
<evidence type="ECO:0000256" key="3">
    <source>
        <dbReference type="ARBA" id="ARBA00023015"/>
    </source>
</evidence>
<reference evidence="8 9" key="1">
    <citation type="journal article" date="2015" name="Genome Announc.">
        <title>Complete Genome Sequence of Methylobacterium aquaticum Strain 22A, Isolated from Racomitrium japonicum Moss.</title>
        <authorList>
            <person name="Tani A."/>
            <person name="Ogura Y."/>
            <person name="Hayashi T."/>
            <person name="Kimbara K."/>
        </authorList>
    </citation>
    <scope>NUCLEOTIDE SEQUENCE [LARGE SCALE GENOMIC DNA]</scope>
    <source>
        <strain evidence="8 9">MA-22A</strain>
        <plasmid evidence="9">Plasmid pMaq22A_1p DNA</plasmid>
    </source>
</reference>
<keyword evidence="3" id="KW-0805">Transcription regulation</keyword>
<dbReference type="PROSITE" id="PS50987">
    <property type="entry name" value="HTH_ARSR_2"/>
    <property type="match status" value="1"/>
</dbReference>
<dbReference type="InterPro" id="IPR000518">
    <property type="entry name" value="Metalthion_fam14_prok"/>
</dbReference>
<keyword evidence="2" id="KW-0480">Metal-thiolate cluster</keyword>
<dbReference type="SMART" id="SM00418">
    <property type="entry name" value="HTH_ARSR"/>
    <property type="match status" value="1"/>
</dbReference>
<keyword evidence="1" id="KW-0479">Metal-binding</keyword>
<dbReference type="Gene3D" id="1.10.10.10">
    <property type="entry name" value="Winged helix-like DNA-binding domain superfamily/Winged helix DNA-binding domain"/>
    <property type="match status" value="1"/>
</dbReference>
<proteinExistence type="predicted"/>
<feature type="domain" description="HTH arsR-type" evidence="7">
    <location>
        <begin position="4"/>
        <end position="98"/>
    </location>
</feature>
<name>A0A0C6FVL3_9HYPH</name>
<dbReference type="InterPro" id="IPR017854">
    <property type="entry name" value="Metalthion_dom_sf"/>
</dbReference>
<dbReference type="GO" id="GO:0003700">
    <property type="term" value="F:DNA-binding transcription factor activity"/>
    <property type="evidence" value="ECO:0007669"/>
    <property type="project" value="InterPro"/>
</dbReference>
<organism evidence="8 9">
    <name type="scientific">Methylobacterium aquaticum</name>
    <dbReference type="NCBI Taxonomy" id="270351"/>
    <lineage>
        <taxon>Bacteria</taxon>
        <taxon>Pseudomonadati</taxon>
        <taxon>Pseudomonadota</taxon>
        <taxon>Alphaproteobacteria</taxon>
        <taxon>Hyphomicrobiales</taxon>
        <taxon>Methylobacteriaceae</taxon>
        <taxon>Methylobacterium</taxon>
    </lineage>
</organism>
<dbReference type="CDD" id="cd00090">
    <property type="entry name" value="HTH_ARSR"/>
    <property type="match status" value="1"/>
</dbReference>
<dbReference type="Pfam" id="PF01022">
    <property type="entry name" value="HTH_5"/>
    <property type="match status" value="1"/>
</dbReference>
<dbReference type="PRINTS" id="PR00778">
    <property type="entry name" value="HTHARSR"/>
</dbReference>
<evidence type="ECO:0000256" key="4">
    <source>
        <dbReference type="ARBA" id="ARBA00023125"/>
    </source>
</evidence>
<dbReference type="GO" id="GO:0046872">
    <property type="term" value="F:metal ion binding"/>
    <property type="evidence" value="ECO:0007669"/>
    <property type="project" value="UniProtKB-KW"/>
</dbReference>
<dbReference type="EMBL" id="AP014705">
    <property type="protein sequence ID" value="BAQ49629.1"/>
    <property type="molecule type" value="Genomic_DNA"/>
</dbReference>
<dbReference type="Gene3D" id="2.30.170.10">
    <property type="match status" value="1"/>
</dbReference>
<evidence type="ECO:0000313" key="9">
    <source>
        <dbReference type="Proteomes" id="UP000061432"/>
    </source>
</evidence>
<feature type="region of interest" description="Disordered" evidence="6">
    <location>
        <begin position="95"/>
        <end position="121"/>
    </location>
</feature>
<dbReference type="KEGG" id="maqu:Maq22A_1p37210"/>
<dbReference type="PANTHER" id="PTHR43132">
    <property type="entry name" value="ARSENICAL RESISTANCE OPERON REPRESSOR ARSR-RELATED"/>
    <property type="match status" value="1"/>
</dbReference>
<dbReference type="InterPro" id="IPR001845">
    <property type="entry name" value="HTH_ArsR_DNA-bd_dom"/>
</dbReference>
<accession>A0A0C6FVL3</accession>
<evidence type="ECO:0000313" key="8">
    <source>
        <dbReference type="EMBL" id="BAQ49629.1"/>
    </source>
</evidence>
<dbReference type="InterPro" id="IPR051011">
    <property type="entry name" value="Metal_resp_trans_reg"/>
</dbReference>
<feature type="compositionally biased region" description="Basic and acidic residues" evidence="6">
    <location>
        <begin position="95"/>
        <end position="119"/>
    </location>
</feature>
<dbReference type="InterPro" id="IPR036388">
    <property type="entry name" value="WH-like_DNA-bd_sf"/>
</dbReference>
<dbReference type="SUPFAM" id="SSF57868">
    <property type="entry name" value="Metallothionein"/>
    <property type="match status" value="1"/>
</dbReference>
<dbReference type="GO" id="GO:0003677">
    <property type="term" value="F:DNA binding"/>
    <property type="evidence" value="ECO:0007669"/>
    <property type="project" value="UniProtKB-KW"/>
</dbReference>
<dbReference type="PATRIC" id="fig|270351.10.peg.6717"/>
<dbReference type="PANTHER" id="PTHR43132:SF6">
    <property type="entry name" value="HTH-TYPE TRANSCRIPTIONAL REPRESSOR CZRA"/>
    <property type="match status" value="1"/>
</dbReference>
<dbReference type="SUPFAM" id="SSF46785">
    <property type="entry name" value="Winged helix' DNA-binding domain"/>
    <property type="match status" value="1"/>
</dbReference>
<dbReference type="NCBIfam" id="NF033788">
    <property type="entry name" value="HTH_metalloreg"/>
    <property type="match status" value="1"/>
</dbReference>
<keyword evidence="5" id="KW-0804">Transcription</keyword>
<dbReference type="AlphaFoldDB" id="A0A0C6FVL3"/>